<evidence type="ECO:0000256" key="1">
    <source>
        <dbReference type="ARBA" id="ARBA00022679"/>
    </source>
</evidence>
<dbReference type="InterPro" id="IPR050769">
    <property type="entry name" value="NAT_camello-type"/>
</dbReference>
<dbReference type="EMBL" id="JBEPML010000012">
    <property type="protein sequence ID" value="MET3793220.1"/>
    <property type="molecule type" value="Genomic_DNA"/>
</dbReference>
<dbReference type="InterPro" id="IPR000182">
    <property type="entry name" value="GNAT_dom"/>
</dbReference>
<dbReference type="Gene3D" id="3.40.630.30">
    <property type="match status" value="1"/>
</dbReference>
<evidence type="ECO:0000313" key="3">
    <source>
        <dbReference type="EMBL" id="MET3793220.1"/>
    </source>
</evidence>
<dbReference type="PANTHER" id="PTHR13947">
    <property type="entry name" value="GNAT FAMILY N-ACETYLTRANSFERASE"/>
    <property type="match status" value="1"/>
</dbReference>
<dbReference type="PROSITE" id="PS51186">
    <property type="entry name" value="GNAT"/>
    <property type="match status" value="1"/>
</dbReference>
<name>A0ABV2N2C8_9HYPH</name>
<reference evidence="3 4" key="1">
    <citation type="submission" date="2024-06" db="EMBL/GenBank/DDBJ databases">
        <title>Genomic Encyclopedia of Type Strains, Phase IV (KMG-IV): sequencing the most valuable type-strain genomes for metagenomic binning, comparative biology and taxonomic classification.</title>
        <authorList>
            <person name="Goeker M."/>
        </authorList>
    </citation>
    <scope>NUCLEOTIDE SEQUENCE [LARGE SCALE GENOMIC DNA]</scope>
    <source>
        <strain evidence="3 4">DSM 27865</strain>
    </source>
</reference>
<dbReference type="PANTHER" id="PTHR13947:SF37">
    <property type="entry name" value="LD18367P"/>
    <property type="match status" value="1"/>
</dbReference>
<organism evidence="3 4">
    <name type="scientific">Aquamicrobium terrae</name>
    <dbReference type="NCBI Taxonomy" id="1324945"/>
    <lineage>
        <taxon>Bacteria</taxon>
        <taxon>Pseudomonadati</taxon>
        <taxon>Pseudomonadota</taxon>
        <taxon>Alphaproteobacteria</taxon>
        <taxon>Hyphomicrobiales</taxon>
        <taxon>Phyllobacteriaceae</taxon>
        <taxon>Aquamicrobium</taxon>
    </lineage>
</organism>
<keyword evidence="4" id="KW-1185">Reference proteome</keyword>
<dbReference type="CDD" id="cd04301">
    <property type="entry name" value="NAT_SF"/>
    <property type="match status" value="1"/>
</dbReference>
<gene>
    <name evidence="3" type="ORF">ABID37_003444</name>
</gene>
<comment type="caution">
    <text evidence="3">The sequence shown here is derived from an EMBL/GenBank/DDBJ whole genome shotgun (WGS) entry which is preliminary data.</text>
</comment>
<dbReference type="InterPro" id="IPR016181">
    <property type="entry name" value="Acyl_CoA_acyltransferase"/>
</dbReference>
<sequence>MQKVPPKPVIRLARRDELDSVAALVANAFAPFKKELSPHLFEPYLKDAQDLAGRWGEANVIVVERKGRFLGTVTYYADATREGMSWPSGLAGLRTLAVAPSVQGRGYGRMLCEWCIMRARQQGAAGLALHTAAFMSSACKLYERLGFQRCGTHDLFASEVLGIDQNLGDQKIIAYLLKLR</sequence>
<dbReference type="RefSeq" id="WP_354196951.1">
    <property type="nucleotide sequence ID" value="NZ_JBEPML010000012.1"/>
</dbReference>
<evidence type="ECO:0000313" key="4">
    <source>
        <dbReference type="Proteomes" id="UP001549076"/>
    </source>
</evidence>
<proteinExistence type="predicted"/>
<protein>
    <submittedName>
        <fullName evidence="3">GNAT superfamily N-acetyltransferase</fullName>
    </submittedName>
</protein>
<evidence type="ECO:0000259" key="2">
    <source>
        <dbReference type="PROSITE" id="PS51186"/>
    </source>
</evidence>
<dbReference type="Pfam" id="PF00583">
    <property type="entry name" value="Acetyltransf_1"/>
    <property type="match status" value="1"/>
</dbReference>
<accession>A0ABV2N2C8</accession>
<keyword evidence="1" id="KW-0808">Transferase</keyword>
<dbReference type="Proteomes" id="UP001549076">
    <property type="component" value="Unassembled WGS sequence"/>
</dbReference>
<dbReference type="SUPFAM" id="SSF55729">
    <property type="entry name" value="Acyl-CoA N-acyltransferases (Nat)"/>
    <property type="match status" value="1"/>
</dbReference>
<feature type="domain" description="N-acetyltransferase" evidence="2">
    <location>
        <begin position="8"/>
        <end position="180"/>
    </location>
</feature>